<dbReference type="InterPro" id="IPR016171">
    <property type="entry name" value="Vanillyl_alc_oxidase_C-sub2"/>
</dbReference>
<sequence length="79" mass="9436">VALHFTWQKDWAGVKQVLPMIESLLIPFGVRPHWGKLFTLSPRNLQMQYEQLADFRLLLKQYDPHGKFRNGFLDTYLYL</sequence>
<dbReference type="Gene3D" id="3.30.70.2520">
    <property type="match status" value="1"/>
</dbReference>
<name>A0A382ZTL1_9ZZZZ</name>
<gene>
    <name evidence="3" type="ORF">METZ01_LOCUS451645</name>
</gene>
<dbReference type="EMBL" id="UINC01186530">
    <property type="protein sequence ID" value="SVD98791.1"/>
    <property type="molecule type" value="Genomic_DNA"/>
</dbReference>
<dbReference type="InterPro" id="IPR007173">
    <property type="entry name" value="ALO_C"/>
</dbReference>
<feature type="domain" description="D-arabinono-1,4-lactone oxidase C-terminal" evidence="2">
    <location>
        <begin position="20"/>
        <end position="74"/>
    </location>
</feature>
<dbReference type="GO" id="GO:0003885">
    <property type="term" value="F:D-arabinono-1,4-lactone oxidase activity"/>
    <property type="evidence" value="ECO:0007669"/>
    <property type="project" value="InterPro"/>
</dbReference>
<organism evidence="3">
    <name type="scientific">marine metagenome</name>
    <dbReference type="NCBI Taxonomy" id="408172"/>
    <lineage>
        <taxon>unclassified sequences</taxon>
        <taxon>metagenomes</taxon>
        <taxon>ecological metagenomes</taxon>
    </lineage>
</organism>
<keyword evidence="1" id="KW-0560">Oxidoreductase</keyword>
<evidence type="ECO:0000256" key="1">
    <source>
        <dbReference type="ARBA" id="ARBA00023002"/>
    </source>
</evidence>
<dbReference type="AlphaFoldDB" id="A0A382ZTL1"/>
<protein>
    <recommendedName>
        <fullName evidence="2">D-arabinono-1,4-lactone oxidase C-terminal domain-containing protein</fullName>
    </recommendedName>
</protein>
<evidence type="ECO:0000313" key="3">
    <source>
        <dbReference type="EMBL" id="SVD98791.1"/>
    </source>
</evidence>
<dbReference type="GO" id="GO:0016020">
    <property type="term" value="C:membrane"/>
    <property type="evidence" value="ECO:0007669"/>
    <property type="project" value="InterPro"/>
</dbReference>
<proteinExistence type="predicted"/>
<dbReference type="Gene3D" id="1.10.45.10">
    <property type="entry name" value="Vanillyl-alcohol Oxidase, Chain A, domain 4"/>
    <property type="match status" value="1"/>
</dbReference>
<accession>A0A382ZTL1</accession>
<feature type="non-terminal residue" evidence="3">
    <location>
        <position position="1"/>
    </location>
</feature>
<evidence type="ECO:0000259" key="2">
    <source>
        <dbReference type="Pfam" id="PF04030"/>
    </source>
</evidence>
<dbReference type="Pfam" id="PF04030">
    <property type="entry name" value="ALO"/>
    <property type="match status" value="1"/>
</dbReference>
<reference evidence="3" key="1">
    <citation type="submission" date="2018-05" db="EMBL/GenBank/DDBJ databases">
        <authorList>
            <person name="Lanie J.A."/>
            <person name="Ng W.-L."/>
            <person name="Kazmierczak K.M."/>
            <person name="Andrzejewski T.M."/>
            <person name="Davidsen T.M."/>
            <person name="Wayne K.J."/>
            <person name="Tettelin H."/>
            <person name="Glass J.I."/>
            <person name="Rusch D."/>
            <person name="Podicherti R."/>
            <person name="Tsui H.-C.T."/>
            <person name="Winkler M.E."/>
        </authorList>
    </citation>
    <scope>NUCLEOTIDE SEQUENCE</scope>
</reference>